<dbReference type="Pfam" id="PF03737">
    <property type="entry name" value="RraA-like"/>
    <property type="match status" value="1"/>
</dbReference>
<evidence type="ECO:0000256" key="5">
    <source>
        <dbReference type="ARBA" id="ARBA00012213"/>
    </source>
</evidence>
<evidence type="ECO:0000256" key="12">
    <source>
        <dbReference type="ARBA" id="ARBA00047973"/>
    </source>
</evidence>
<dbReference type="InterPro" id="IPR005493">
    <property type="entry name" value="RraA/RraA-like"/>
</dbReference>
<proteinExistence type="inferred from homology"/>
<dbReference type="GO" id="GO:0008948">
    <property type="term" value="F:oxaloacetate decarboxylase activity"/>
    <property type="evidence" value="ECO:0007669"/>
    <property type="project" value="UniProtKB-EC"/>
</dbReference>
<comment type="catalytic activity">
    <reaction evidence="12">
        <text>oxaloacetate + H(+) = pyruvate + CO2</text>
        <dbReference type="Rhea" id="RHEA:15641"/>
        <dbReference type="ChEBI" id="CHEBI:15361"/>
        <dbReference type="ChEBI" id="CHEBI:15378"/>
        <dbReference type="ChEBI" id="CHEBI:16452"/>
        <dbReference type="ChEBI" id="CHEBI:16526"/>
        <dbReference type="EC" id="4.1.1.112"/>
    </reaction>
</comment>
<evidence type="ECO:0000256" key="10">
    <source>
        <dbReference type="ARBA" id="ARBA00030169"/>
    </source>
</evidence>
<evidence type="ECO:0000313" key="14">
    <source>
        <dbReference type="EMBL" id="MBE1608270.1"/>
    </source>
</evidence>
<dbReference type="EC" id="4.1.3.17" evidence="5"/>
<evidence type="ECO:0000256" key="3">
    <source>
        <dbReference type="ARBA" id="ARBA00008621"/>
    </source>
</evidence>
<feature type="binding site" evidence="13">
    <location>
        <begin position="99"/>
        <end position="102"/>
    </location>
    <ligand>
        <name>substrate</name>
    </ligand>
</feature>
<keyword evidence="13" id="KW-0460">Magnesium</keyword>
<evidence type="ECO:0000256" key="8">
    <source>
        <dbReference type="ARBA" id="ARBA00025046"/>
    </source>
</evidence>
<comment type="subunit">
    <text evidence="4">Homotrimer.</text>
</comment>
<evidence type="ECO:0000256" key="11">
    <source>
        <dbReference type="ARBA" id="ARBA00032305"/>
    </source>
</evidence>
<comment type="caution">
    <text evidence="14">The sequence shown here is derived from an EMBL/GenBank/DDBJ whole genome shotgun (WGS) entry which is preliminary data.</text>
</comment>
<dbReference type="RefSeq" id="WP_192752069.1">
    <property type="nucleotide sequence ID" value="NZ_BAABJL010000024.1"/>
</dbReference>
<comment type="catalytic activity">
    <reaction evidence="1">
        <text>4-hydroxy-4-methyl-2-oxoglutarate = 2 pyruvate</text>
        <dbReference type="Rhea" id="RHEA:22748"/>
        <dbReference type="ChEBI" id="CHEBI:15361"/>
        <dbReference type="ChEBI" id="CHEBI:58276"/>
        <dbReference type="EC" id="4.1.3.17"/>
    </reaction>
</comment>
<comment type="cofactor">
    <cofactor evidence="13">
        <name>Mg(2+)</name>
        <dbReference type="ChEBI" id="CHEBI:18420"/>
    </cofactor>
</comment>
<evidence type="ECO:0000313" key="15">
    <source>
        <dbReference type="Proteomes" id="UP000638648"/>
    </source>
</evidence>
<keyword evidence="15" id="KW-1185">Reference proteome</keyword>
<dbReference type="CDD" id="cd16841">
    <property type="entry name" value="RraA_family"/>
    <property type="match status" value="1"/>
</dbReference>
<evidence type="ECO:0000256" key="1">
    <source>
        <dbReference type="ARBA" id="ARBA00001342"/>
    </source>
</evidence>
<dbReference type="Gene3D" id="3.50.30.40">
    <property type="entry name" value="Ribonuclease E inhibitor RraA/RraA-like"/>
    <property type="match status" value="1"/>
</dbReference>
<organism evidence="14 15">
    <name type="scientific">Actinopolymorpha pittospori</name>
    <dbReference type="NCBI Taxonomy" id="648752"/>
    <lineage>
        <taxon>Bacteria</taxon>
        <taxon>Bacillati</taxon>
        <taxon>Actinomycetota</taxon>
        <taxon>Actinomycetes</taxon>
        <taxon>Propionibacteriales</taxon>
        <taxon>Actinopolymorphaceae</taxon>
        <taxon>Actinopolymorpha</taxon>
    </lineage>
</organism>
<dbReference type="SUPFAM" id="SSF89562">
    <property type="entry name" value="RraA-like"/>
    <property type="match status" value="1"/>
</dbReference>
<evidence type="ECO:0000256" key="6">
    <source>
        <dbReference type="ARBA" id="ARBA00012947"/>
    </source>
</evidence>
<dbReference type="GO" id="GO:0047443">
    <property type="term" value="F:4-hydroxy-4-methyl-2-oxoglutarate aldolase activity"/>
    <property type="evidence" value="ECO:0007669"/>
    <property type="project" value="UniProtKB-EC"/>
</dbReference>
<accession>A0A927MWL9</accession>
<dbReference type="GO" id="GO:0046872">
    <property type="term" value="F:metal ion binding"/>
    <property type="evidence" value="ECO:0007669"/>
    <property type="project" value="UniProtKB-KW"/>
</dbReference>
<protein>
    <recommendedName>
        <fullName evidence="7">Putative 4-hydroxy-4-methyl-2-oxoglutarate aldolase</fullName>
        <ecNumber evidence="6">4.1.1.112</ecNumber>
        <ecNumber evidence="5">4.1.3.17</ecNumber>
    </recommendedName>
    <alternativeName>
        <fullName evidence="11">Oxaloacetate decarboxylase</fullName>
    </alternativeName>
    <alternativeName>
        <fullName evidence="9">Regulator of ribonuclease activity homolog</fullName>
    </alternativeName>
    <alternativeName>
        <fullName evidence="10">RraA-like protein</fullName>
    </alternativeName>
</protein>
<evidence type="ECO:0000256" key="7">
    <source>
        <dbReference type="ARBA" id="ARBA00016549"/>
    </source>
</evidence>
<evidence type="ECO:0000256" key="9">
    <source>
        <dbReference type="ARBA" id="ARBA00029596"/>
    </source>
</evidence>
<reference evidence="14" key="1">
    <citation type="submission" date="2020-10" db="EMBL/GenBank/DDBJ databases">
        <title>Sequencing the genomes of 1000 actinobacteria strains.</title>
        <authorList>
            <person name="Klenk H.-P."/>
        </authorList>
    </citation>
    <scope>NUCLEOTIDE SEQUENCE</scope>
    <source>
        <strain evidence="14">DSM 45354</strain>
    </source>
</reference>
<comment type="function">
    <text evidence="8">Catalyzes the aldol cleavage of 4-hydroxy-4-methyl-2-oxoglutarate (HMG) into 2 molecules of pyruvate. Also contains a secondary oxaloacetate (OAA) decarboxylase activity due to the common pyruvate enolate transition state formed following C-C bond cleavage in the retro-aldol and decarboxylation reactions.</text>
</comment>
<name>A0A927MWL9_9ACTN</name>
<comment type="similarity">
    <text evidence="3">Belongs to the class II aldolase/RraA-like family.</text>
</comment>
<evidence type="ECO:0000256" key="4">
    <source>
        <dbReference type="ARBA" id="ARBA00011233"/>
    </source>
</evidence>
<feature type="binding site" evidence="13">
    <location>
        <position position="122"/>
    </location>
    <ligand>
        <name>Mg(2+)</name>
        <dbReference type="ChEBI" id="CHEBI:18420"/>
    </ligand>
</feature>
<comment type="cofactor">
    <cofactor evidence="2">
        <name>a divalent metal cation</name>
        <dbReference type="ChEBI" id="CHEBI:60240"/>
    </cofactor>
</comment>
<gene>
    <name evidence="14" type="ORF">HEB94_005118</name>
</gene>
<dbReference type="PANTHER" id="PTHR33254">
    <property type="entry name" value="4-HYDROXY-4-METHYL-2-OXOGLUTARATE ALDOLASE 3-RELATED"/>
    <property type="match status" value="1"/>
</dbReference>
<dbReference type="AlphaFoldDB" id="A0A927MWL9"/>
<sequence>MPVPCVVHPASPAPAPELLSRLAALSTSLVSDVFGRWAGAPGIMPVTGLAPGQVVVGPALTVRTRPGDNLVVHKAVDLAVPGEVLVVAAGGANDRAILGGLLGAHAARRGLVGLVVDGAVRDLTELREAAPPTFATGVCHLGPYKDGPGEIRGPVSIAGLAVHDGDLVMADEDGVAVIPRALADEVTAAAEKKAHSEQQERAAIDAGTWDRGWLEEALEIQTPGA</sequence>
<dbReference type="EC" id="4.1.1.112" evidence="6"/>
<dbReference type="EMBL" id="JADBEM010000001">
    <property type="protein sequence ID" value="MBE1608270.1"/>
    <property type="molecule type" value="Genomic_DNA"/>
</dbReference>
<feature type="binding site" evidence="13">
    <location>
        <position position="121"/>
    </location>
    <ligand>
        <name>substrate</name>
    </ligand>
</feature>
<dbReference type="InterPro" id="IPR036704">
    <property type="entry name" value="RraA/RraA-like_sf"/>
</dbReference>
<keyword evidence="13" id="KW-0479">Metal-binding</keyword>
<evidence type="ECO:0000256" key="2">
    <source>
        <dbReference type="ARBA" id="ARBA00001968"/>
    </source>
</evidence>
<dbReference type="Proteomes" id="UP000638648">
    <property type="component" value="Unassembled WGS sequence"/>
</dbReference>
<dbReference type="PANTHER" id="PTHR33254:SF4">
    <property type="entry name" value="4-HYDROXY-4-METHYL-2-OXOGLUTARATE ALDOLASE 3-RELATED"/>
    <property type="match status" value="1"/>
</dbReference>
<evidence type="ECO:0000256" key="13">
    <source>
        <dbReference type="PIRSR" id="PIRSR605493-1"/>
    </source>
</evidence>